<proteinExistence type="predicted"/>
<dbReference type="AlphaFoldDB" id="A0A3D8LHP4"/>
<dbReference type="SMART" id="SM00091">
    <property type="entry name" value="PAS"/>
    <property type="match status" value="1"/>
</dbReference>
<dbReference type="CDD" id="cd06170">
    <property type="entry name" value="LuxR_C_like"/>
    <property type="match status" value="1"/>
</dbReference>
<keyword evidence="7" id="KW-1185">Reference proteome</keyword>
<evidence type="ECO:0000256" key="3">
    <source>
        <dbReference type="ARBA" id="ARBA00023163"/>
    </source>
</evidence>
<dbReference type="InterPro" id="IPR000014">
    <property type="entry name" value="PAS"/>
</dbReference>
<dbReference type="Gene3D" id="1.10.10.10">
    <property type="entry name" value="Winged helix-like DNA-binding domain superfamily/Winged helix DNA-binding domain"/>
    <property type="match status" value="1"/>
</dbReference>
<dbReference type="SMART" id="SM00421">
    <property type="entry name" value="HTH_LUXR"/>
    <property type="match status" value="1"/>
</dbReference>
<evidence type="ECO:0000313" key="7">
    <source>
        <dbReference type="Proteomes" id="UP000256708"/>
    </source>
</evidence>
<dbReference type="SUPFAM" id="SSF46894">
    <property type="entry name" value="C-terminal effector domain of the bipartite response regulators"/>
    <property type="match status" value="1"/>
</dbReference>
<name>A0A3D8LHP4_9BACT</name>
<dbReference type="PROSITE" id="PS00622">
    <property type="entry name" value="HTH_LUXR_1"/>
    <property type="match status" value="1"/>
</dbReference>
<dbReference type="GO" id="GO:0003677">
    <property type="term" value="F:DNA binding"/>
    <property type="evidence" value="ECO:0007669"/>
    <property type="project" value="UniProtKB-KW"/>
</dbReference>
<dbReference type="Gene3D" id="3.30.450.20">
    <property type="entry name" value="PAS domain"/>
    <property type="match status" value="1"/>
</dbReference>
<dbReference type="EMBL" id="QRGR01000002">
    <property type="protein sequence ID" value="RDV16915.1"/>
    <property type="molecule type" value="Genomic_DNA"/>
</dbReference>
<dbReference type="PROSITE" id="PS50043">
    <property type="entry name" value="HTH_LUXR_2"/>
    <property type="match status" value="1"/>
</dbReference>
<evidence type="ECO:0000313" key="6">
    <source>
        <dbReference type="EMBL" id="RDV16915.1"/>
    </source>
</evidence>
<dbReference type="Proteomes" id="UP000256708">
    <property type="component" value="Unassembled WGS sequence"/>
</dbReference>
<dbReference type="PRINTS" id="PR00038">
    <property type="entry name" value="HTHLUXR"/>
</dbReference>
<dbReference type="GO" id="GO:0006355">
    <property type="term" value="P:regulation of DNA-templated transcription"/>
    <property type="evidence" value="ECO:0007669"/>
    <property type="project" value="InterPro"/>
</dbReference>
<dbReference type="PANTHER" id="PTHR44688:SF16">
    <property type="entry name" value="DNA-BINDING TRANSCRIPTIONAL ACTIVATOR DEVR_DOSR"/>
    <property type="match status" value="1"/>
</dbReference>
<sequence length="236" mass="26945">MPEQQTTTPLEQQPHDLETELSILREKVAFLERIVHEVPASIYISSLEKGVVWCNKTNEETLGYTLDEILEMGGWEYLYKIVHPDDHNIPDDSVDHYQHFDGAEFGGIFRAKHKEAKDYKWFMGWAKAYSKNQEGQVKELLCVDVDLSPQMNTDKQLAAALKENLKLKHKLLIKSLRQRELEVLTLVCKGFSTKEIAEKLFISINTVSTHRKNIQHKLGTNNVADLVSLAKEAGLG</sequence>
<protein>
    <submittedName>
        <fullName evidence="6">LuxR family transcriptional regulator</fullName>
    </submittedName>
</protein>
<evidence type="ECO:0000259" key="5">
    <source>
        <dbReference type="PROSITE" id="PS50112"/>
    </source>
</evidence>
<evidence type="ECO:0000256" key="1">
    <source>
        <dbReference type="ARBA" id="ARBA00023015"/>
    </source>
</evidence>
<dbReference type="OrthoDB" id="965844at2"/>
<keyword evidence="3" id="KW-0804">Transcription</keyword>
<dbReference type="InterPro" id="IPR000792">
    <property type="entry name" value="Tscrpt_reg_LuxR_C"/>
</dbReference>
<keyword evidence="2" id="KW-0238">DNA-binding</keyword>
<dbReference type="Pfam" id="PF00196">
    <property type="entry name" value="GerE"/>
    <property type="match status" value="1"/>
</dbReference>
<keyword evidence="1" id="KW-0805">Transcription regulation</keyword>
<dbReference type="PANTHER" id="PTHR44688">
    <property type="entry name" value="DNA-BINDING TRANSCRIPTIONAL ACTIVATOR DEVR_DOSR"/>
    <property type="match status" value="1"/>
</dbReference>
<evidence type="ECO:0000259" key="4">
    <source>
        <dbReference type="PROSITE" id="PS50043"/>
    </source>
</evidence>
<dbReference type="SUPFAM" id="SSF55785">
    <property type="entry name" value="PYP-like sensor domain (PAS domain)"/>
    <property type="match status" value="1"/>
</dbReference>
<organism evidence="6 7">
    <name type="scientific">Pontibacter diazotrophicus</name>
    <dbReference type="NCBI Taxonomy" id="1400979"/>
    <lineage>
        <taxon>Bacteria</taxon>
        <taxon>Pseudomonadati</taxon>
        <taxon>Bacteroidota</taxon>
        <taxon>Cytophagia</taxon>
        <taxon>Cytophagales</taxon>
        <taxon>Hymenobacteraceae</taxon>
        <taxon>Pontibacter</taxon>
    </lineage>
</organism>
<dbReference type="Pfam" id="PF08447">
    <property type="entry name" value="PAS_3"/>
    <property type="match status" value="1"/>
</dbReference>
<dbReference type="InterPro" id="IPR013655">
    <property type="entry name" value="PAS_fold_3"/>
</dbReference>
<feature type="domain" description="HTH luxR-type" evidence="4">
    <location>
        <begin position="169"/>
        <end position="234"/>
    </location>
</feature>
<accession>A0A3D8LHP4</accession>
<dbReference type="InterPro" id="IPR016032">
    <property type="entry name" value="Sig_transdc_resp-reg_C-effctor"/>
</dbReference>
<evidence type="ECO:0000256" key="2">
    <source>
        <dbReference type="ARBA" id="ARBA00023125"/>
    </source>
</evidence>
<reference evidence="7" key="1">
    <citation type="submission" date="2018-08" db="EMBL/GenBank/DDBJ databases">
        <authorList>
            <person name="Liu Z.-W."/>
            <person name="Du Z.-J."/>
        </authorList>
    </citation>
    <scope>NUCLEOTIDE SEQUENCE [LARGE SCALE GENOMIC DNA]</scope>
    <source>
        <strain evidence="7">H4X</strain>
    </source>
</reference>
<gene>
    <name evidence="6" type="ORF">DXT99_02080</name>
</gene>
<dbReference type="CDD" id="cd00130">
    <property type="entry name" value="PAS"/>
    <property type="match status" value="1"/>
</dbReference>
<comment type="caution">
    <text evidence="6">The sequence shown here is derived from an EMBL/GenBank/DDBJ whole genome shotgun (WGS) entry which is preliminary data.</text>
</comment>
<dbReference type="InterPro" id="IPR036388">
    <property type="entry name" value="WH-like_DNA-bd_sf"/>
</dbReference>
<feature type="domain" description="PAS" evidence="5">
    <location>
        <begin position="27"/>
        <end position="88"/>
    </location>
</feature>
<dbReference type="InterPro" id="IPR035965">
    <property type="entry name" value="PAS-like_dom_sf"/>
</dbReference>
<dbReference type="PROSITE" id="PS50112">
    <property type="entry name" value="PAS"/>
    <property type="match status" value="1"/>
</dbReference>